<evidence type="ECO:0000313" key="3">
    <source>
        <dbReference type="Proteomes" id="UP000053958"/>
    </source>
</evidence>
<evidence type="ECO:0000256" key="1">
    <source>
        <dbReference type="SAM" id="MobiDB-lite"/>
    </source>
</evidence>
<evidence type="ECO:0000313" key="2">
    <source>
        <dbReference type="EMBL" id="KKA25136.1"/>
    </source>
</evidence>
<accession>A0A0F4Z4Z3</accession>
<dbReference type="OrthoDB" id="4501485at2759"/>
<protein>
    <submittedName>
        <fullName evidence="2">Uncharacterized protein</fullName>
    </submittedName>
</protein>
<organism evidence="2 3">
    <name type="scientific">Rasamsonia emersonii (strain ATCC 16479 / CBS 393.64 / IMI 116815)</name>
    <dbReference type="NCBI Taxonomy" id="1408163"/>
    <lineage>
        <taxon>Eukaryota</taxon>
        <taxon>Fungi</taxon>
        <taxon>Dikarya</taxon>
        <taxon>Ascomycota</taxon>
        <taxon>Pezizomycotina</taxon>
        <taxon>Eurotiomycetes</taxon>
        <taxon>Eurotiomycetidae</taxon>
        <taxon>Eurotiales</taxon>
        <taxon>Trichocomaceae</taxon>
        <taxon>Rasamsonia</taxon>
    </lineage>
</organism>
<dbReference type="EMBL" id="LASV01000035">
    <property type="protein sequence ID" value="KKA25136.1"/>
    <property type="molecule type" value="Genomic_DNA"/>
</dbReference>
<gene>
    <name evidence="2" type="ORF">T310_0841</name>
</gene>
<feature type="compositionally biased region" description="Polar residues" evidence="1">
    <location>
        <begin position="1"/>
        <end position="11"/>
    </location>
</feature>
<sequence>MSCPNNNSAQYDSLPDDGLLDAHTNVERPTQNHQNDTSGQLNALNLAQVPGGGNRPGFERFHDCHAADESYYALARMQDRPAHEVRLKEQIRRVDGLMR</sequence>
<feature type="region of interest" description="Disordered" evidence="1">
    <location>
        <begin position="1"/>
        <end position="60"/>
    </location>
</feature>
<dbReference type="RefSeq" id="XP_013331748.1">
    <property type="nucleotide sequence ID" value="XM_013476294.1"/>
</dbReference>
<proteinExistence type="predicted"/>
<feature type="compositionally biased region" description="Polar residues" evidence="1">
    <location>
        <begin position="27"/>
        <end position="45"/>
    </location>
</feature>
<dbReference type="AlphaFoldDB" id="A0A0F4Z4Z3"/>
<reference evidence="2 3" key="1">
    <citation type="submission" date="2015-04" db="EMBL/GenBank/DDBJ databases">
        <authorList>
            <person name="Heijne W.H."/>
            <person name="Fedorova N.D."/>
            <person name="Nierman W.C."/>
            <person name="Vollebregt A.W."/>
            <person name="Zhao Z."/>
            <person name="Wu L."/>
            <person name="Kumar M."/>
            <person name="Stam H."/>
            <person name="van den Berg M.A."/>
            <person name="Pel H.J."/>
        </authorList>
    </citation>
    <scope>NUCLEOTIDE SEQUENCE [LARGE SCALE GENOMIC DNA]</scope>
    <source>
        <strain evidence="2 3">CBS 393.64</strain>
    </source>
</reference>
<name>A0A0F4Z4Z3_RASE3</name>
<dbReference type="Proteomes" id="UP000053958">
    <property type="component" value="Unassembled WGS sequence"/>
</dbReference>
<keyword evidence="3" id="KW-1185">Reference proteome</keyword>
<comment type="caution">
    <text evidence="2">The sequence shown here is derived from an EMBL/GenBank/DDBJ whole genome shotgun (WGS) entry which is preliminary data.</text>
</comment>
<dbReference type="GeneID" id="25312895"/>